<evidence type="ECO:0000313" key="2">
    <source>
        <dbReference type="EnsemblPlants" id="OB11G20080.1"/>
    </source>
</evidence>
<keyword evidence="3" id="KW-1185">Reference proteome</keyword>
<protein>
    <submittedName>
        <fullName evidence="2">Uncharacterized protein</fullName>
    </submittedName>
</protein>
<proteinExistence type="predicted"/>
<reference evidence="2" key="1">
    <citation type="journal article" date="2013" name="Nat. Commun.">
        <title>Whole-genome sequencing of Oryza brachyantha reveals mechanisms underlying Oryza genome evolution.</title>
        <authorList>
            <person name="Chen J."/>
            <person name="Huang Q."/>
            <person name="Gao D."/>
            <person name="Wang J."/>
            <person name="Lang Y."/>
            <person name="Liu T."/>
            <person name="Li B."/>
            <person name="Bai Z."/>
            <person name="Luis Goicoechea J."/>
            <person name="Liang C."/>
            <person name="Chen C."/>
            <person name="Zhang W."/>
            <person name="Sun S."/>
            <person name="Liao Y."/>
            <person name="Zhang X."/>
            <person name="Yang L."/>
            <person name="Song C."/>
            <person name="Wang M."/>
            <person name="Shi J."/>
            <person name="Liu G."/>
            <person name="Liu J."/>
            <person name="Zhou H."/>
            <person name="Zhou W."/>
            <person name="Yu Q."/>
            <person name="An N."/>
            <person name="Chen Y."/>
            <person name="Cai Q."/>
            <person name="Wang B."/>
            <person name="Liu B."/>
            <person name="Min J."/>
            <person name="Huang Y."/>
            <person name="Wu H."/>
            <person name="Li Z."/>
            <person name="Zhang Y."/>
            <person name="Yin Y."/>
            <person name="Song W."/>
            <person name="Jiang J."/>
            <person name="Jackson S.A."/>
            <person name="Wing R.A."/>
            <person name="Wang J."/>
            <person name="Chen M."/>
        </authorList>
    </citation>
    <scope>NUCLEOTIDE SEQUENCE [LARGE SCALE GENOMIC DNA]</scope>
    <source>
        <strain evidence="2">cv. IRGC 101232</strain>
    </source>
</reference>
<reference evidence="2" key="2">
    <citation type="submission" date="2013-04" db="UniProtKB">
        <authorList>
            <consortium name="EnsemblPlants"/>
        </authorList>
    </citation>
    <scope>IDENTIFICATION</scope>
</reference>
<evidence type="ECO:0000256" key="1">
    <source>
        <dbReference type="SAM" id="MobiDB-lite"/>
    </source>
</evidence>
<feature type="compositionally biased region" description="Pro residues" evidence="1">
    <location>
        <begin position="86"/>
        <end position="96"/>
    </location>
</feature>
<feature type="compositionally biased region" description="Basic and acidic residues" evidence="1">
    <location>
        <begin position="49"/>
        <end position="62"/>
    </location>
</feature>
<feature type="region of interest" description="Disordered" evidence="1">
    <location>
        <begin position="1"/>
        <end position="96"/>
    </location>
</feature>
<dbReference type="Proteomes" id="UP000006038">
    <property type="component" value="Chromosome 11"/>
</dbReference>
<dbReference type="HOGENOM" id="CLU_2365770_0_0_1"/>
<dbReference type="AlphaFoldDB" id="J3N872"/>
<sequence length="96" mass="10654">MASSFVADDFVRRSGADAPDGQVHHPPGHEAPPHHLPRRRRRPGSVAEAVDRLHHQPVERLRAGVRVPLDAPRSRPEPAVQDPPCHLLPPHRPVRA</sequence>
<evidence type="ECO:0000313" key="3">
    <source>
        <dbReference type="Proteomes" id="UP000006038"/>
    </source>
</evidence>
<organism evidence="2">
    <name type="scientific">Oryza brachyantha</name>
    <name type="common">malo sina</name>
    <dbReference type="NCBI Taxonomy" id="4533"/>
    <lineage>
        <taxon>Eukaryota</taxon>
        <taxon>Viridiplantae</taxon>
        <taxon>Streptophyta</taxon>
        <taxon>Embryophyta</taxon>
        <taxon>Tracheophyta</taxon>
        <taxon>Spermatophyta</taxon>
        <taxon>Magnoliopsida</taxon>
        <taxon>Liliopsida</taxon>
        <taxon>Poales</taxon>
        <taxon>Poaceae</taxon>
        <taxon>BOP clade</taxon>
        <taxon>Oryzoideae</taxon>
        <taxon>Oryzeae</taxon>
        <taxon>Oryzinae</taxon>
        <taxon>Oryza</taxon>
    </lineage>
</organism>
<name>J3N872_ORYBR</name>
<accession>J3N872</accession>
<dbReference type="EnsemblPlants" id="OB11G20080.1">
    <property type="protein sequence ID" value="OB11G20080.1"/>
    <property type="gene ID" value="OB11G20080"/>
</dbReference>
<dbReference type="Gramene" id="OB11G20080.1">
    <property type="protein sequence ID" value="OB11G20080.1"/>
    <property type="gene ID" value="OB11G20080"/>
</dbReference>